<comment type="caution">
    <text evidence="7">The sequence shown here is derived from an EMBL/GenBank/DDBJ whole genome shotgun (WGS) entry which is preliminary data.</text>
</comment>
<feature type="domain" description="Crinkler effector protein N-terminal" evidence="6">
    <location>
        <begin position="30"/>
        <end position="123"/>
    </location>
</feature>
<dbReference type="Pfam" id="PF20147">
    <property type="entry name" value="Crinkler"/>
    <property type="match status" value="1"/>
</dbReference>
<dbReference type="InParanoid" id="A0A1Y2GQ10"/>
<name>A0A1Y2GQ10_9FUNG</name>
<keyword evidence="4" id="KW-0175">Coiled coil</keyword>
<sequence length="790" mass="89804">MGSGTTTPNGPSRRGSIEREREVEKEPTNLKIYCIVNGEATSFPVNILSNLSVGELKQAIYSPARFGDIPPEKLTLKLIPGGTTKKGLETLSEESLVVLDELEELSTYFPKGAAKGRIHIIVKLPPPAISKRNREDDVDLDGESRTKRRRSSEFWSYYTHHYGIRVPLPNFLIGMLGDNSKGVEPRSAFSQFRNVKVGDQIRVKSLGQSPKFFAEDYQGHELIVTEQMMELWELLGGDSEWSIKRCLSGPMGVGKSYIAWFLAAKAYAHGWPVLYIPDARFLQWCVSEEDAATIICQIFITFNKDILTGEELAKMVNFQDTTKPLVVSTARYILRNLLQQREQKTLFVIDELGALFPHGTESATMKFDLLHCLNSFNSWGSHYAGARVVYTGTHGRFERTILRDASHYFEFVGPLSPITFDKLLSVIIGTFRPTVRQHLDKLRDEIQRATGRIPRELNKFFGKDFREIEFTADEIERRLKTYEETRQSELSGTLKAYYLGLDPMSKTDIRRALADVFLRDNQHLDAVFDCKFLDFGIVYQYEDPDKASLLILKRPITPASEAALFELYKSCPLPDVYKDAIKGGALNHAQFSDAFFQSLIKSTDIVFKSTNLAGKEEQILELRVDGYQYLQTPPRKLGDEGKNILIHGCELAPFDFILGYTFIQISISNFQKHNDGSANVDLAFTSREHSGKRNQIEYFLDHTYGGTHKAEMEKTELADKPNLYKRNFKVTRNGVMCPDFRIVYIRGKNDFCEGKEIHGPANHTGKVLEYPQIRHVCWDEVKKSLFDSSS</sequence>
<protein>
    <recommendedName>
        <fullName evidence="6">Crinkler effector protein N-terminal domain-containing protein</fullName>
    </recommendedName>
</protein>
<dbReference type="GO" id="GO:0005576">
    <property type="term" value="C:extracellular region"/>
    <property type="evidence" value="ECO:0007669"/>
    <property type="project" value="UniProtKB-SubCell"/>
</dbReference>
<feature type="region of interest" description="Disordered" evidence="5">
    <location>
        <begin position="1"/>
        <end position="24"/>
    </location>
</feature>
<feature type="coiled-coil region" evidence="4">
    <location>
        <begin position="439"/>
        <end position="485"/>
    </location>
</feature>
<dbReference type="EMBL" id="MCFF01000015">
    <property type="protein sequence ID" value="ORZ18379.1"/>
    <property type="molecule type" value="Genomic_DNA"/>
</dbReference>
<dbReference type="SUPFAM" id="SSF52540">
    <property type="entry name" value="P-loop containing nucleoside triphosphate hydrolases"/>
    <property type="match status" value="1"/>
</dbReference>
<dbReference type="AlphaFoldDB" id="A0A1Y2GQ10"/>
<dbReference type="InterPro" id="IPR045379">
    <property type="entry name" value="Crinkler_N"/>
</dbReference>
<evidence type="ECO:0000256" key="2">
    <source>
        <dbReference type="ARBA" id="ARBA00004613"/>
    </source>
</evidence>
<gene>
    <name evidence="7" type="ORF">BCR41DRAFT_386024</name>
</gene>
<keyword evidence="3" id="KW-0964">Secreted</keyword>
<dbReference type="Gene3D" id="3.40.50.300">
    <property type="entry name" value="P-loop containing nucleotide triphosphate hydrolases"/>
    <property type="match status" value="1"/>
</dbReference>
<evidence type="ECO:0000256" key="1">
    <source>
        <dbReference type="ARBA" id="ARBA00004340"/>
    </source>
</evidence>
<dbReference type="InterPro" id="IPR027417">
    <property type="entry name" value="P-loop_NTPase"/>
</dbReference>
<dbReference type="GO" id="GO:0043657">
    <property type="term" value="C:host cell"/>
    <property type="evidence" value="ECO:0007669"/>
    <property type="project" value="UniProtKB-SubCell"/>
</dbReference>
<dbReference type="Proteomes" id="UP000193648">
    <property type="component" value="Unassembled WGS sequence"/>
</dbReference>
<evidence type="ECO:0000256" key="4">
    <source>
        <dbReference type="SAM" id="Coils"/>
    </source>
</evidence>
<evidence type="ECO:0000256" key="5">
    <source>
        <dbReference type="SAM" id="MobiDB-lite"/>
    </source>
</evidence>
<accession>A0A1Y2GQ10</accession>
<evidence type="ECO:0000313" key="8">
    <source>
        <dbReference type="Proteomes" id="UP000193648"/>
    </source>
</evidence>
<feature type="compositionally biased region" description="Polar residues" evidence="5">
    <location>
        <begin position="1"/>
        <end position="10"/>
    </location>
</feature>
<dbReference type="OrthoDB" id="2303713at2759"/>
<evidence type="ECO:0000259" key="6">
    <source>
        <dbReference type="Pfam" id="PF20147"/>
    </source>
</evidence>
<reference evidence="7 8" key="1">
    <citation type="submission" date="2016-07" db="EMBL/GenBank/DDBJ databases">
        <title>Pervasive Adenine N6-methylation of Active Genes in Fungi.</title>
        <authorList>
            <consortium name="DOE Joint Genome Institute"/>
            <person name="Mondo S.J."/>
            <person name="Dannebaum R.O."/>
            <person name="Kuo R.C."/>
            <person name="Labutti K."/>
            <person name="Haridas S."/>
            <person name="Kuo A."/>
            <person name="Salamov A."/>
            <person name="Ahrendt S.R."/>
            <person name="Lipzen A."/>
            <person name="Sullivan W."/>
            <person name="Andreopoulos W.B."/>
            <person name="Clum A."/>
            <person name="Lindquist E."/>
            <person name="Daum C."/>
            <person name="Ramamoorthy G.K."/>
            <person name="Gryganskyi A."/>
            <person name="Culley D."/>
            <person name="Magnuson J.K."/>
            <person name="James T.Y."/>
            <person name="O'Malley M.A."/>
            <person name="Stajich J.E."/>
            <person name="Spatafora J.W."/>
            <person name="Visel A."/>
            <person name="Grigoriev I.V."/>
        </authorList>
    </citation>
    <scope>NUCLEOTIDE SEQUENCE [LARGE SCALE GENOMIC DNA]</scope>
    <source>
        <strain evidence="7 8">NRRL 3116</strain>
    </source>
</reference>
<keyword evidence="8" id="KW-1185">Reference proteome</keyword>
<organism evidence="7 8">
    <name type="scientific">Lobosporangium transversale</name>
    <dbReference type="NCBI Taxonomy" id="64571"/>
    <lineage>
        <taxon>Eukaryota</taxon>
        <taxon>Fungi</taxon>
        <taxon>Fungi incertae sedis</taxon>
        <taxon>Mucoromycota</taxon>
        <taxon>Mortierellomycotina</taxon>
        <taxon>Mortierellomycetes</taxon>
        <taxon>Mortierellales</taxon>
        <taxon>Mortierellaceae</taxon>
        <taxon>Lobosporangium</taxon>
    </lineage>
</organism>
<evidence type="ECO:0000256" key="3">
    <source>
        <dbReference type="ARBA" id="ARBA00022525"/>
    </source>
</evidence>
<proteinExistence type="predicted"/>
<dbReference type="GeneID" id="33569591"/>
<dbReference type="STRING" id="64571.A0A1Y2GQ10"/>
<dbReference type="RefSeq" id="XP_021882174.1">
    <property type="nucleotide sequence ID" value="XM_022027748.1"/>
</dbReference>
<comment type="subcellular location">
    <subcellularLocation>
        <location evidence="1">Host cell</location>
    </subcellularLocation>
    <subcellularLocation>
        <location evidence="2">Secreted</location>
    </subcellularLocation>
</comment>
<evidence type="ECO:0000313" key="7">
    <source>
        <dbReference type="EMBL" id="ORZ18379.1"/>
    </source>
</evidence>
<feature type="compositionally biased region" description="Basic and acidic residues" evidence="5">
    <location>
        <begin position="15"/>
        <end position="24"/>
    </location>
</feature>